<evidence type="ECO:0000256" key="1">
    <source>
        <dbReference type="ARBA" id="ARBA00004436"/>
    </source>
</evidence>
<evidence type="ECO:0000256" key="8">
    <source>
        <dbReference type="ARBA" id="ARBA00023204"/>
    </source>
</evidence>
<evidence type="ECO:0000313" key="12">
    <source>
        <dbReference type="Proteomes" id="UP000785200"/>
    </source>
</evidence>
<dbReference type="Pfam" id="PF06420">
    <property type="entry name" value="Mgm101p"/>
    <property type="match status" value="1"/>
</dbReference>
<keyword evidence="12" id="KW-1185">Reference proteome</keyword>
<dbReference type="GO" id="GO:0000262">
    <property type="term" value="C:mitochondrial chromosome"/>
    <property type="evidence" value="ECO:0007669"/>
    <property type="project" value="InterPro"/>
</dbReference>
<dbReference type="Proteomes" id="UP000785200">
    <property type="component" value="Unassembled WGS sequence"/>
</dbReference>
<keyword evidence="9" id="KW-1135">Mitochondrion nucleoid</keyword>
<reference evidence="11" key="1">
    <citation type="submission" date="2019-07" db="EMBL/GenBank/DDBJ databases">
        <title>Hyphodiscus hymeniophilus genome sequencing and assembly.</title>
        <authorList>
            <person name="Kramer G."/>
            <person name="Nodwell J."/>
        </authorList>
    </citation>
    <scope>NUCLEOTIDE SEQUENCE</scope>
    <source>
        <strain evidence="11">ATCC 34498</strain>
    </source>
</reference>
<dbReference type="PANTHER" id="PTHR31404">
    <property type="entry name" value="MITOCHONDRIAL GENOME MAINTENANCE PROTEIN MGM101"/>
    <property type="match status" value="1"/>
</dbReference>
<keyword evidence="7" id="KW-0496">Mitochondrion</keyword>
<dbReference type="InterPro" id="IPR009446">
    <property type="entry name" value="Mgm101"/>
</dbReference>
<comment type="caution">
    <text evidence="11">The sequence shown here is derived from an EMBL/GenBank/DDBJ whole genome shotgun (WGS) entry which is preliminary data.</text>
</comment>
<dbReference type="GO" id="GO:0000725">
    <property type="term" value="P:recombinational repair"/>
    <property type="evidence" value="ECO:0007669"/>
    <property type="project" value="TreeGrafter"/>
</dbReference>
<evidence type="ECO:0000256" key="5">
    <source>
        <dbReference type="ARBA" id="ARBA00022946"/>
    </source>
</evidence>
<comment type="similarity">
    <text evidence="2">Belongs to the MGM101 family.</text>
</comment>
<dbReference type="GO" id="GO:0003697">
    <property type="term" value="F:single-stranded DNA binding"/>
    <property type="evidence" value="ECO:0007669"/>
    <property type="project" value="InterPro"/>
</dbReference>
<dbReference type="PANTHER" id="PTHR31404:SF0">
    <property type="entry name" value="MITOCHONDRIAL GENOME MAINTENANCE PROTEIN MGM101"/>
    <property type="match status" value="1"/>
</dbReference>
<protein>
    <recommendedName>
        <fullName evidence="3">Mitochondrial genome maintenance protein MGM101</fullName>
    </recommendedName>
</protein>
<sequence>MSKSESDSRMTASQAEDDEPDDWDKRIFSTGCATENTKMNDCYFEKKDWRECKQEARNNCPRFLQPRLSSRPFSISRVNAASPPTSYVRKTVDAPKPDPKSPSINDVSPIKDMSAGLADEPLVLDEGARQIDWTKSFHGLSTAAFSKEAADVLLAPVPFDDVEVKPDGIIYLPEIKYRRVLNKAFGPGAWGLAPRGETIVTAKSVTREYALIAHGRLVSVARGEQDFFSPEGIPTATEGCKSNALMRCCKDLGVASELWDPRYIRTFMKEKAKQVWVEHVPSKKKKQIWLRKDDEVRYPFKESKFGA</sequence>
<evidence type="ECO:0000256" key="7">
    <source>
        <dbReference type="ARBA" id="ARBA00023128"/>
    </source>
</evidence>
<evidence type="ECO:0000256" key="9">
    <source>
        <dbReference type="ARBA" id="ARBA00023271"/>
    </source>
</evidence>
<feature type="compositionally biased region" description="Basic and acidic residues" evidence="10">
    <location>
        <begin position="90"/>
        <end position="99"/>
    </location>
</feature>
<proteinExistence type="inferred from homology"/>
<gene>
    <name evidence="11" type="ORF">D0Z07_3607</name>
</gene>
<keyword evidence="4" id="KW-0227">DNA damage</keyword>
<feature type="region of interest" description="Disordered" evidence="10">
    <location>
        <begin position="84"/>
        <end position="110"/>
    </location>
</feature>
<feature type="region of interest" description="Disordered" evidence="10">
    <location>
        <begin position="1"/>
        <end position="26"/>
    </location>
</feature>
<name>A0A9P7AY33_9HELO</name>
<dbReference type="GO" id="GO:0036297">
    <property type="term" value="P:interstrand cross-link repair"/>
    <property type="evidence" value="ECO:0007669"/>
    <property type="project" value="TreeGrafter"/>
</dbReference>
<comment type="subcellular location">
    <subcellularLocation>
        <location evidence="1">Mitochondrion matrix</location>
        <location evidence="1">Mitochondrion nucleoid</location>
    </subcellularLocation>
</comment>
<keyword evidence="8" id="KW-0234">DNA repair</keyword>
<dbReference type="EMBL" id="VNKQ01000007">
    <property type="protein sequence ID" value="KAG0649574.1"/>
    <property type="molecule type" value="Genomic_DNA"/>
</dbReference>
<evidence type="ECO:0000313" key="11">
    <source>
        <dbReference type="EMBL" id="KAG0649574.1"/>
    </source>
</evidence>
<evidence type="ECO:0000256" key="2">
    <source>
        <dbReference type="ARBA" id="ARBA00007053"/>
    </source>
</evidence>
<keyword evidence="5" id="KW-0809">Transit peptide</keyword>
<dbReference type="AlphaFoldDB" id="A0A9P7AY33"/>
<evidence type="ECO:0000256" key="6">
    <source>
        <dbReference type="ARBA" id="ARBA00023125"/>
    </source>
</evidence>
<dbReference type="OrthoDB" id="17164at2759"/>
<organism evidence="11 12">
    <name type="scientific">Hyphodiscus hymeniophilus</name>
    <dbReference type="NCBI Taxonomy" id="353542"/>
    <lineage>
        <taxon>Eukaryota</taxon>
        <taxon>Fungi</taxon>
        <taxon>Dikarya</taxon>
        <taxon>Ascomycota</taxon>
        <taxon>Pezizomycotina</taxon>
        <taxon>Leotiomycetes</taxon>
        <taxon>Helotiales</taxon>
        <taxon>Hyphodiscaceae</taxon>
        <taxon>Hyphodiscus</taxon>
    </lineage>
</organism>
<evidence type="ECO:0000256" key="10">
    <source>
        <dbReference type="SAM" id="MobiDB-lite"/>
    </source>
</evidence>
<evidence type="ECO:0000256" key="3">
    <source>
        <dbReference type="ARBA" id="ARBA00013628"/>
    </source>
</evidence>
<evidence type="ECO:0000256" key="4">
    <source>
        <dbReference type="ARBA" id="ARBA00022763"/>
    </source>
</evidence>
<keyword evidence="6" id="KW-0238">DNA-binding</keyword>
<accession>A0A9P7AY33</accession>